<dbReference type="InterPro" id="IPR027417">
    <property type="entry name" value="P-loop_NTPase"/>
</dbReference>
<dbReference type="PANTHER" id="PTHR47157:SF1">
    <property type="entry name" value="CHROMODOMAIN-HELICASE-DNA-BINDING PROTEIN 1-LIKE"/>
    <property type="match status" value="1"/>
</dbReference>
<keyword evidence="4" id="KW-1185">Reference proteome</keyword>
<dbReference type="GO" id="GO:0006281">
    <property type="term" value="P:DNA repair"/>
    <property type="evidence" value="ECO:0007669"/>
    <property type="project" value="InterPro"/>
</dbReference>
<evidence type="ECO:0000313" key="3">
    <source>
        <dbReference type="EMBL" id="KAK6920346.1"/>
    </source>
</evidence>
<dbReference type="EMBL" id="JBAMMX010000021">
    <property type="protein sequence ID" value="KAK6920346.1"/>
    <property type="molecule type" value="Genomic_DNA"/>
</dbReference>
<comment type="caution">
    <text evidence="3">The sequence shown here is derived from an EMBL/GenBank/DDBJ whole genome shotgun (WGS) entry which is preliminary data.</text>
</comment>
<protein>
    <submittedName>
        <fullName evidence="3">Uncharacterized protein</fullName>
    </submittedName>
</protein>
<gene>
    <name evidence="3" type="ORF">RJ641_016250</name>
</gene>
<reference evidence="3 4" key="1">
    <citation type="submission" date="2023-12" db="EMBL/GenBank/DDBJ databases">
        <title>A high-quality genome assembly for Dillenia turbinata (Dilleniales).</title>
        <authorList>
            <person name="Chanderbali A."/>
        </authorList>
    </citation>
    <scope>NUCLEOTIDE SEQUENCE [LARGE SCALE GENOMIC DNA]</scope>
    <source>
        <strain evidence="3">LSX21</strain>
        <tissue evidence="3">Leaf</tissue>
    </source>
</reference>
<organism evidence="3 4">
    <name type="scientific">Dillenia turbinata</name>
    <dbReference type="NCBI Taxonomy" id="194707"/>
    <lineage>
        <taxon>Eukaryota</taxon>
        <taxon>Viridiplantae</taxon>
        <taxon>Streptophyta</taxon>
        <taxon>Embryophyta</taxon>
        <taxon>Tracheophyta</taxon>
        <taxon>Spermatophyta</taxon>
        <taxon>Magnoliopsida</taxon>
        <taxon>eudicotyledons</taxon>
        <taxon>Gunneridae</taxon>
        <taxon>Pentapetalae</taxon>
        <taxon>Dilleniales</taxon>
        <taxon>Dilleniaceae</taxon>
        <taxon>Dillenia</taxon>
    </lineage>
</organism>
<accession>A0AAN8UYH8</accession>
<sequence>MNGQVGQHGAFVFMISTTAGGVGLNLAVADTLFHVLMIRESGVMGDCLMHFPDFLPASLMHINELPKDDDCNVSQWVGLAVLQSYNPRRKVPCGDISIPDLECCLAKAAFSAAQNSGIIFDVHPEIFRGLGSYPTFAASDTAMKMPQEQDLYAGGSS</sequence>
<dbReference type="Proteomes" id="UP001370490">
    <property type="component" value="Unassembled WGS sequence"/>
</dbReference>
<dbReference type="InterPro" id="IPR031053">
    <property type="entry name" value="ALC1"/>
</dbReference>
<name>A0AAN8UYH8_9MAGN</name>
<keyword evidence="2" id="KW-0067">ATP-binding</keyword>
<dbReference type="Gene3D" id="3.40.50.300">
    <property type="entry name" value="P-loop containing nucleotide triphosphate hydrolases"/>
    <property type="match status" value="1"/>
</dbReference>
<dbReference type="PANTHER" id="PTHR47157">
    <property type="entry name" value="CHROMODOMAIN-HELICASE-DNA-BINDING PROTEIN 1-LIKE"/>
    <property type="match status" value="1"/>
</dbReference>
<evidence type="ECO:0000256" key="1">
    <source>
        <dbReference type="ARBA" id="ARBA00022741"/>
    </source>
</evidence>
<dbReference type="GO" id="GO:0006338">
    <property type="term" value="P:chromatin remodeling"/>
    <property type="evidence" value="ECO:0007669"/>
    <property type="project" value="InterPro"/>
</dbReference>
<dbReference type="GO" id="GO:0003678">
    <property type="term" value="F:DNA helicase activity"/>
    <property type="evidence" value="ECO:0007669"/>
    <property type="project" value="InterPro"/>
</dbReference>
<keyword evidence="1" id="KW-0547">Nucleotide-binding</keyword>
<evidence type="ECO:0000313" key="4">
    <source>
        <dbReference type="Proteomes" id="UP001370490"/>
    </source>
</evidence>
<dbReference type="GO" id="GO:0005524">
    <property type="term" value="F:ATP binding"/>
    <property type="evidence" value="ECO:0007669"/>
    <property type="project" value="UniProtKB-KW"/>
</dbReference>
<dbReference type="AlphaFoldDB" id="A0AAN8UYH8"/>
<evidence type="ECO:0000256" key="2">
    <source>
        <dbReference type="ARBA" id="ARBA00022840"/>
    </source>
</evidence>
<proteinExistence type="predicted"/>